<feature type="transmembrane region" description="Helical" evidence="1">
    <location>
        <begin position="71"/>
        <end position="92"/>
    </location>
</feature>
<keyword evidence="1" id="KW-1133">Transmembrane helix</keyword>
<name>A0ABP9S0U1_9MICC</name>
<keyword evidence="1" id="KW-0472">Membrane</keyword>
<evidence type="ECO:0000256" key="1">
    <source>
        <dbReference type="SAM" id="Phobius"/>
    </source>
</evidence>
<proteinExistence type="predicted"/>
<sequence length="97" mass="11589">MVTHLLQLKGERNGHWEENTKRHYCRGDERRSVAWWDERPVKTTPWLPIVTTQLVAALGLLALLVRFDARWYDYIWVVALVAYEILVMRALVRRENK</sequence>
<organism evidence="2 3">
    <name type="scientific">Arthrobacter gyeryongensis</name>
    <dbReference type="NCBI Taxonomy" id="1650592"/>
    <lineage>
        <taxon>Bacteria</taxon>
        <taxon>Bacillati</taxon>
        <taxon>Actinomycetota</taxon>
        <taxon>Actinomycetes</taxon>
        <taxon>Micrococcales</taxon>
        <taxon>Micrococcaceae</taxon>
        <taxon>Arthrobacter</taxon>
    </lineage>
</organism>
<gene>
    <name evidence="2" type="ORF">GCM10023346_05760</name>
</gene>
<dbReference type="EMBL" id="BAABKK010000004">
    <property type="protein sequence ID" value="GAA5189924.1"/>
    <property type="molecule type" value="Genomic_DNA"/>
</dbReference>
<evidence type="ECO:0000313" key="3">
    <source>
        <dbReference type="Proteomes" id="UP001500200"/>
    </source>
</evidence>
<evidence type="ECO:0000313" key="2">
    <source>
        <dbReference type="EMBL" id="GAA5189924.1"/>
    </source>
</evidence>
<keyword evidence="1" id="KW-0812">Transmembrane</keyword>
<accession>A0ABP9S0U1</accession>
<dbReference type="Proteomes" id="UP001500200">
    <property type="component" value="Unassembled WGS sequence"/>
</dbReference>
<protein>
    <submittedName>
        <fullName evidence="2">Uncharacterized protein</fullName>
    </submittedName>
</protein>
<reference evidence="3" key="1">
    <citation type="journal article" date="2019" name="Int. J. Syst. Evol. Microbiol.">
        <title>The Global Catalogue of Microorganisms (GCM) 10K type strain sequencing project: providing services to taxonomists for standard genome sequencing and annotation.</title>
        <authorList>
            <consortium name="The Broad Institute Genomics Platform"/>
            <consortium name="The Broad Institute Genome Sequencing Center for Infectious Disease"/>
            <person name="Wu L."/>
            <person name="Ma J."/>
        </authorList>
    </citation>
    <scope>NUCLEOTIDE SEQUENCE [LARGE SCALE GENOMIC DNA]</scope>
    <source>
        <strain evidence="3">JCM 18514</strain>
    </source>
</reference>
<comment type="caution">
    <text evidence="2">The sequence shown here is derived from an EMBL/GenBank/DDBJ whole genome shotgun (WGS) entry which is preliminary data.</text>
</comment>
<feature type="transmembrane region" description="Helical" evidence="1">
    <location>
        <begin position="46"/>
        <end position="65"/>
    </location>
</feature>
<keyword evidence="3" id="KW-1185">Reference proteome</keyword>